<accession>A0A109UZ84</accession>
<proteinExistence type="predicted"/>
<dbReference type="InterPro" id="IPR038919">
    <property type="entry name" value="STB2/STB2"/>
</dbReference>
<organism evidence="2 3">
    <name type="scientific">Eremothecium sinecaudum</name>
    <dbReference type="NCBI Taxonomy" id="45286"/>
    <lineage>
        <taxon>Eukaryota</taxon>
        <taxon>Fungi</taxon>
        <taxon>Dikarya</taxon>
        <taxon>Ascomycota</taxon>
        <taxon>Saccharomycotina</taxon>
        <taxon>Saccharomycetes</taxon>
        <taxon>Saccharomycetales</taxon>
        <taxon>Saccharomycetaceae</taxon>
        <taxon>Eremothecium</taxon>
    </lineage>
</organism>
<dbReference type="InterPro" id="IPR036365">
    <property type="entry name" value="PGBD-like_sf"/>
</dbReference>
<dbReference type="Proteomes" id="UP000243052">
    <property type="component" value="Chromosome iv"/>
</dbReference>
<dbReference type="GeneID" id="28724149"/>
<dbReference type="EMBL" id="CP014244">
    <property type="protein sequence ID" value="AMD20881.1"/>
    <property type="molecule type" value="Genomic_DNA"/>
</dbReference>
<sequence length="707" mass="80896">MSSFGTGSRPTGGMSLKTGNAVGTGTASLPNIKWRYYIFPDYVIYQLFRKSLDSYLHKERSLVGFDIYIVEQWVQGRKPANVVASYTGNEKDIIYGMEVMLPDDFSMWPHQLNEYYLHVRKVCVLKDLDENTSIFVTELSQFPSSLRLLHVECGDVKEVWFNYKVNFNLKRLKCSGRSVLFLSEPPAASFGKFLELYKIAMVNTEQAKKSVVVLVMFAQITLSYFNLLGQNFKDGIFCEYTVQALDNWWLKYGTIYFGMSRPLNEGPLGPTTVVYLISLLLSCYFKLLALDLSTIKDPFDEESFIGALYQFQKKYGLEKTGYLDENTINKLFQVATKSSNADIFNFKKVVKSTVKDITGRRNPMQMSGVLNTDIDNLILYLKGSGSIKAFWRGKCDLDDFISRVDLTDTSYVDNKSAIGIAENRMETNIDAASSNGSSEHSREISFDREEATIKISNEEEASLQPKRRLDETALFQNELQRRASIPIIDSPGTILEEALNDDNMDLASVLHPRSLSFSFAEDLLLSWPMPFEPSVVRTARDILKVQKIATHKNGEDPARYDNPTVVNEFTQTSKVFDQLFADFSRREQTRNALVNRHDQLKSEMDELDTLTAKFKYDIKVLHTRLREIVKSISQFGSKLQMLEQHMKDNPSEMLLQMDIFKSVIEQEDEPNDNQRTADYGILLSFIIDIVAPVVKKDWTKLLQWFSH</sequence>
<dbReference type="STRING" id="45286.A0A109UZ84"/>
<dbReference type="RefSeq" id="XP_017987877.1">
    <property type="nucleotide sequence ID" value="XM_018132388.1"/>
</dbReference>
<dbReference type="GO" id="GO:0070822">
    <property type="term" value="C:Sin3-type complex"/>
    <property type="evidence" value="ECO:0007669"/>
    <property type="project" value="TreeGrafter"/>
</dbReference>
<protein>
    <submittedName>
        <fullName evidence="2">HDR139Cp</fullName>
    </submittedName>
</protein>
<name>A0A109UZ84_9SACH</name>
<reference evidence="2 3" key="1">
    <citation type="submission" date="2016-01" db="EMBL/GenBank/DDBJ databases">
        <title>Genome sequence of the yeast Holleya sinecauda.</title>
        <authorList>
            <person name="Dietrich F.S."/>
        </authorList>
    </citation>
    <scope>NUCLEOTIDE SEQUENCE [LARGE SCALE GENOMIC DNA]</scope>
    <source>
        <strain evidence="2 3">ATCC 58844</strain>
    </source>
</reference>
<dbReference type="SUPFAM" id="SSF47090">
    <property type="entry name" value="PGBD-like"/>
    <property type="match status" value="1"/>
</dbReference>
<evidence type="ECO:0000259" key="1">
    <source>
        <dbReference type="Pfam" id="PF25995"/>
    </source>
</evidence>
<keyword evidence="3" id="KW-1185">Reference proteome</keyword>
<dbReference type="AlphaFoldDB" id="A0A109UZ84"/>
<evidence type="ECO:0000313" key="3">
    <source>
        <dbReference type="Proteomes" id="UP000243052"/>
    </source>
</evidence>
<dbReference type="PANTHER" id="PTHR31011">
    <property type="entry name" value="PROTEIN STB2-RELATED"/>
    <property type="match status" value="1"/>
</dbReference>
<gene>
    <name evidence="2" type="ORF">AW171_hschr42802</name>
</gene>
<feature type="domain" description="STB6-like N-terminal" evidence="1">
    <location>
        <begin position="37"/>
        <end position="172"/>
    </location>
</feature>
<dbReference type="PANTHER" id="PTHR31011:SF2">
    <property type="entry name" value="PROTEIN STB2-RELATED"/>
    <property type="match status" value="1"/>
</dbReference>
<evidence type="ECO:0000313" key="2">
    <source>
        <dbReference type="EMBL" id="AMD20881.1"/>
    </source>
</evidence>
<dbReference type="InterPro" id="IPR059025">
    <property type="entry name" value="STB6_N"/>
</dbReference>
<dbReference type="Pfam" id="PF25995">
    <property type="entry name" value="STB6_N"/>
    <property type="match status" value="1"/>
</dbReference>
<dbReference type="OrthoDB" id="19806at2759"/>